<keyword evidence="5" id="KW-1185">Reference proteome</keyword>
<comment type="caution">
    <text evidence="4">The sequence shown here is derived from an EMBL/GenBank/DDBJ whole genome shotgun (WGS) entry which is preliminary data.</text>
</comment>
<name>A0ABQ9V658_SAGOE</name>
<accession>A0ABQ9V658</accession>
<feature type="compositionally biased region" description="Pro residues" evidence="2">
    <location>
        <begin position="234"/>
        <end position="246"/>
    </location>
</feature>
<evidence type="ECO:0000313" key="5">
    <source>
        <dbReference type="Proteomes" id="UP001266305"/>
    </source>
</evidence>
<protein>
    <recommendedName>
        <fullName evidence="3">L-asparaginase N-terminal domain-containing protein</fullName>
    </recommendedName>
</protein>
<evidence type="ECO:0000256" key="1">
    <source>
        <dbReference type="PROSITE-ProRule" id="PRU10100"/>
    </source>
</evidence>
<organism evidence="4 5">
    <name type="scientific">Saguinus oedipus</name>
    <name type="common">Cotton-top tamarin</name>
    <name type="synonym">Oedipomidas oedipus</name>
    <dbReference type="NCBI Taxonomy" id="9490"/>
    <lineage>
        <taxon>Eukaryota</taxon>
        <taxon>Metazoa</taxon>
        <taxon>Chordata</taxon>
        <taxon>Craniata</taxon>
        <taxon>Vertebrata</taxon>
        <taxon>Euteleostomi</taxon>
        <taxon>Mammalia</taxon>
        <taxon>Eutheria</taxon>
        <taxon>Euarchontoglires</taxon>
        <taxon>Primates</taxon>
        <taxon>Haplorrhini</taxon>
        <taxon>Platyrrhini</taxon>
        <taxon>Cebidae</taxon>
        <taxon>Callitrichinae</taxon>
        <taxon>Saguinus</taxon>
    </lineage>
</organism>
<evidence type="ECO:0000313" key="4">
    <source>
        <dbReference type="EMBL" id="KAK2104848.1"/>
    </source>
</evidence>
<dbReference type="InterPro" id="IPR027475">
    <property type="entry name" value="Asparaginase/glutaminase_AS2"/>
</dbReference>
<dbReference type="Proteomes" id="UP001266305">
    <property type="component" value="Unassembled WGS sequence"/>
</dbReference>
<dbReference type="SUPFAM" id="SSF53774">
    <property type="entry name" value="Glutaminase/Asparaginase"/>
    <property type="match status" value="1"/>
</dbReference>
<reference evidence="4 5" key="1">
    <citation type="submission" date="2023-05" db="EMBL/GenBank/DDBJ databases">
        <title>B98-5 Cell Line De Novo Hybrid Assembly: An Optical Mapping Approach.</title>
        <authorList>
            <person name="Kananen K."/>
            <person name="Auerbach J.A."/>
            <person name="Kautto E."/>
            <person name="Blachly J.S."/>
        </authorList>
    </citation>
    <scope>NUCLEOTIDE SEQUENCE [LARGE SCALE GENOMIC DNA]</scope>
    <source>
        <strain evidence="4">B95-8</strain>
        <tissue evidence="4">Cell line</tissue>
    </source>
</reference>
<dbReference type="PROSITE" id="PS00917">
    <property type="entry name" value="ASN_GLN_ASE_2"/>
    <property type="match status" value="1"/>
</dbReference>
<dbReference type="PROSITE" id="PS51732">
    <property type="entry name" value="ASN_GLN_ASE_3"/>
    <property type="match status" value="1"/>
</dbReference>
<proteinExistence type="predicted"/>
<dbReference type="InterPro" id="IPR027474">
    <property type="entry name" value="L-asparaginase_N"/>
</dbReference>
<evidence type="ECO:0000259" key="3">
    <source>
        <dbReference type="Pfam" id="PF00710"/>
    </source>
</evidence>
<dbReference type="Pfam" id="PF00710">
    <property type="entry name" value="Asparaginase"/>
    <property type="match status" value="1"/>
</dbReference>
<dbReference type="InterPro" id="IPR037152">
    <property type="entry name" value="L-asparaginase_N_sf"/>
</dbReference>
<feature type="region of interest" description="Disordered" evidence="2">
    <location>
        <begin position="202"/>
        <end position="256"/>
    </location>
</feature>
<feature type="domain" description="L-asparaginase N-terminal" evidence="3">
    <location>
        <begin position="264"/>
        <end position="310"/>
    </location>
</feature>
<sequence>MLMPGTGLAATLRTLPMFHDEEHAQALGLPEDTCPASPTLYTVLECQPLFHSSDMTIAEWVPIAQTIELLCSSQAYNAWSFNGPPGGPGLGVVLEDVPVWPASLLPFRVLPTCPDNLQDNLLAPGHGGDLTLQGVLFLPLCPCLTCALGCKAHVPPQPPAAIERCSHPWGMRRGPTEGPILLCSEGSPSVVDAPEWHRSLRARESVVGAPGPHTRGSPSREGLPGQGAMGASPSAPPPLGPLPLLHPPHTHSPRGRPAELTLLQRHCEQYHGFVIIHGTDTLAFAGSVLSFMLENLQNTIVLTGTQVTQGAQGS</sequence>
<feature type="active site" evidence="1">
    <location>
        <position position="279"/>
    </location>
</feature>
<gene>
    <name evidence="4" type="ORF">P7K49_018704</name>
</gene>
<evidence type="ECO:0000256" key="2">
    <source>
        <dbReference type="SAM" id="MobiDB-lite"/>
    </source>
</evidence>
<dbReference type="InterPro" id="IPR006034">
    <property type="entry name" value="Asparaginase/glutaminase-like"/>
</dbReference>
<dbReference type="Gene3D" id="3.40.50.1170">
    <property type="entry name" value="L-asparaginase, N-terminal domain"/>
    <property type="match status" value="2"/>
</dbReference>
<dbReference type="InterPro" id="IPR036152">
    <property type="entry name" value="Asp/glu_Ase-like_sf"/>
</dbReference>
<dbReference type="PANTHER" id="PTHR11707">
    <property type="entry name" value="L-ASPARAGINASE"/>
    <property type="match status" value="1"/>
</dbReference>
<dbReference type="PANTHER" id="PTHR11707:SF28">
    <property type="entry name" value="60 KDA LYSOPHOSPHOLIPASE"/>
    <property type="match status" value="1"/>
</dbReference>
<dbReference type="EMBL" id="JASSZA010000008">
    <property type="protein sequence ID" value="KAK2104848.1"/>
    <property type="molecule type" value="Genomic_DNA"/>
</dbReference>